<feature type="region of interest" description="Disordered" evidence="1">
    <location>
        <begin position="88"/>
        <end position="110"/>
    </location>
</feature>
<evidence type="ECO:0000256" key="1">
    <source>
        <dbReference type="SAM" id="MobiDB-lite"/>
    </source>
</evidence>
<dbReference type="EMBL" id="ML737294">
    <property type="protein sequence ID" value="KAE8334349.1"/>
    <property type="molecule type" value="Genomic_DNA"/>
</dbReference>
<dbReference type="AlphaFoldDB" id="A0A5N6XQD2"/>
<dbReference type="OrthoDB" id="4862906at2759"/>
<evidence type="ECO:0000256" key="2">
    <source>
        <dbReference type="SAM" id="SignalP"/>
    </source>
</evidence>
<organism evidence="3">
    <name type="scientific">Aspergillus arachidicola</name>
    <dbReference type="NCBI Taxonomy" id="656916"/>
    <lineage>
        <taxon>Eukaryota</taxon>
        <taxon>Fungi</taxon>
        <taxon>Dikarya</taxon>
        <taxon>Ascomycota</taxon>
        <taxon>Pezizomycotina</taxon>
        <taxon>Eurotiomycetes</taxon>
        <taxon>Eurotiomycetidae</taxon>
        <taxon>Eurotiales</taxon>
        <taxon>Aspergillaceae</taxon>
        <taxon>Aspergillus</taxon>
        <taxon>Aspergillus subgen. Circumdati</taxon>
    </lineage>
</organism>
<reference evidence="3" key="1">
    <citation type="submission" date="2019-04" db="EMBL/GenBank/DDBJ databases">
        <title>Friends and foes A comparative genomics study of 23 Aspergillus species from section Flavi.</title>
        <authorList>
            <consortium name="DOE Joint Genome Institute"/>
            <person name="Kjaerbolling I."/>
            <person name="Vesth T."/>
            <person name="Frisvad J.C."/>
            <person name="Nybo J.L."/>
            <person name="Theobald S."/>
            <person name="Kildgaard S."/>
            <person name="Isbrandt T."/>
            <person name="Kuo A."/>
            <person name="Sato A."/>
            <person name="Lyhne E.K."/>
            <person name="Kogle M.E."/>
            <person name="Wiebenga A."/>
            <person name="Kun R.S."/>
            <person name="Lubbers R.J."/>
            <person name="Makela M.R."/>
            <person name="Barry K."/>
            <person name="Chovatia M."/>
            <person name="Clum A."/>
            <person name="Daum C."/>
            <person name="Haridas S."/>
            <person name="He G."/>
            <person name="LaButti K."/>
            <person name="Lipzen A."/>
            <person name="Mondo S."/>
            <person name="Riley R."/>
            <person name="Salamov A."/>
            <person name="Simmons B.A."/>
            <person name="Magnuson J.K."/>
            <person name="Henrissat B."/>
            <person name="Mortensen U.H."/>
            <person name="Larsen T.O."/>
            <person name="Devries R.P."/>
            <person name="Grigoriev I.V."/>
            <person name="Machida M."/>
            <person name="Baker S.E."/>
            <person name="Andersen M.R."/>
        </authorList>
    </citation>
    <scope>NUCLEOTIDE SEQUENCE</scope>
    <source>
        <strain evidence="3">CBS 117612</strain>
    </source>
</reference>
<feature type="region of interest" description="Disordered" evidence="1">
    <location>
        <begin position="52"/>
        <end position="76"/>
    </location>
</feature>
<accession>A0A5N6XQD2</accession>
<proteinExistence type="predicted"/>
<evidence type="ECO:0000313" key="3">
    <source>
        <dbReference type="EMBL" id="KAE8334349.1"/>
    </source>
</evidence>
<dbReference type="Proteomes" id="UP000325558">
    <property type="component" value="Unassembled WGS sequence"/>
</dbReference>
<feature type="region of interest" description="Disordered" evidence="1">
    <location>
        <begin position="300"/>
        <end position="320"/>
    </location>
</feature>
<feature type="signal peptide" evidence="2">
    <location>
        <begin position="1"/>
        <end position="17"/>
    </location>
</feature>
<keyword evidence="2" id="KW-0732">Signal</keyword>
<feature type="chain" id="PRO_5024864178" description="Heat-labile enterotoxin IIA, A chain" evidence="2">
    <location>
        <begin position="18"/>
        <end position="337"/>
    </location>
</feature>
<evidence type="ECO:0008006" key="4">
    <source>
        <dbReference type="Google" id="ProtNLM"/>
    </source>
</evidence>
<feature type="compositionally biased region" description="Low complexity" evidence="1">
    <location>
        <begin position="93"/>
        <end position="104"/>
    </location>
</feature>
<sequence length="337" mass="37188">MKTATLYLSVFIGLAIATPLGRRAPQAPTIYKETSPGMQIIDAAKGGIKDWGPTGSLRAPERGPSGPTRNMPFNLGMPELQQHGKLRKENDEGLPGTPGNPLGPQKKPDRIYERPKVTYNEPNMATSGTAPSGKLGASRGFRVNGPAGTMVAFEVLAPYARDVLEELKEWDNPIGRSVRWFDDAITSTQEAIGGKQVPEIHGNELKLKLICWLRGEQQYPNEVDRACRRQRKDTKGQTEQEKEQERVKGLNQVFEACDQVETEPPADGNLRADLLKRCKALRDKSLEIEDKAYMPKTGVQVLSDRPDAEPQDGTTLDPSLLYSPTHFIGALKPIHKS</sequence>
<name>A0A5N6XQD2_9EURO</name>
<protein>
    <recommendedName>
        <fullName evidence="4">Heat-labile enterotoxin IIA, A chain</fullName>
    </recommendedName>
</protein>
<gene>
    <name evidence="3" type="ORF">BDV24DRAFT_170282</name>
</gene>